<reference evidence="2 3" key="1">
    <citation type="submission" date="2016-03" db="EMBL/GenBank/DDBJ databases">
        <title>Genome Sequence and Comparative Pathogenic Determinants of Uropathogenic Escherichia coli O25b:H4, a Clinical Isolate from Saudi Arabia.</title>
        <authorList>
            <person name="Alyamani E.A.J."/>
            <person name="Khiyami M.A."/>
            <person name="Booq R.Y."/>
            <person name="Bahwerth F.S."/>
            <person name="Vaisvil B."/>
            <person name="Schmitt D.P."/>
            <person name="Kapatral V."/>
        </authorList>
    </citation>
    <scope>NUCLEOTIDE SEQUENCE [LARGE SCALE GENOMIC DNA]</scope>
    <source>
        <strain evidence="2 3">O25b:H4</strain>
    </source>
</reference>
<evidence type="ECO:0000313" key="2">
    <source>
        <dbReference type="EMBL" id="ANK04876.1"/>
    </source>
</evidence>
<dbReference type="GO" id="GO:0003677">
    <property type="term" value="F:DNA binding"/>
    <property type="evidence" value="ECO:0007669"/>
    <property type="project" value="InterPro"/>
</dbReference>
<evidence type="ECO:0000313" key="3">
    <source>
        <dbReference type="Proteomes" id="UP000183316"/>
    </source>
</evidence>
<name>A0A192CGP9_ECO25</name>
<dbReference type="SMART" id="SM00850">
    <property type="entry name" value="LytTR"/>
    <property type="match status" value="1"/>
</dbReference>
<protein>
    <submittedName>
        <fullName evidence="2">Uncharacterized protein</fullName>
    </submittedName>
</protein>
<gene>
    <name evidence="2" type="ORF">WLH_03615</name>
</gene>
<dbReference type="InterPro" id="IPR007492">
    <property type="entry name" value="LytTR_DNA-bd_dom"/>
</dbReference>
<dbReference type="RefSeq" id="WP_000841005.1">
    <property type="nucleotide sequence ID" value="NZ_CP015085.1"/>
</dbReference>
<dbReference type="PATRIC" id="fig|941280.3.peg.3587"/>
<dbReference type="AlphaFoldDB" id="A0A192CGP9"/>
<dbReference type="EMBL" id="CP015085">
    <property type="protein sequence ID" value="ANK04876.1"/>
    <property type="molecule type" value="Genomic_DNA"/>
</dbReference>
<accession>A0A192CGP9</accession>
<dbReference type="GO" id="GO:0000160">
    <property type="term" value="P:phosphorelay signal transduction system"/>
    <property type="evidence" value="ECO:0007669"/>
    <property type="project" value="UniProtKB-KW"/>
</dbReference>
<dbReference type="Proteomes" id="UP000183316">
    <property type="component" value="Chromosome"/>
</dbReference>
<sequence>MAESGFISLELSRSQAPVTISKTAILFAEADNDTPESTHLHCVGGITHTVNGVFNDIAELLPRFIKTHRRDNGQPAVAIHDWNVSYIEKGNDASAVVYFTESGSSITVRESYEDIIAKFHAL</sequence>
<keyword evidence="1" id="KW-0902">Two-component regulatory system</keyword>
<evidence type="ECO:0000256" key="1">
    <source>
        <dbReference type="ARBA" id="ARBA00023012"/>
    </source>
</evidence>
<proteinExistence type="predicted"/>
<organism evidence="2 3">
    <name type="scientific">Escherichia coli O25b:H4</name>
    <dbReference type="NCBI Taxonomy" id="941280"/>
    <lineage>
        <taxon>Bacteria</taxon>
        <taxon>Pseudomonadati</taxon>
        <taxon>Pseudomonadota</taxon>
        <taxon>Gammaproteobacteria</taxon>
        <taxon>Enterobacterales</taxon>
        <taxon>Enterobacteriaceae</taxon>
        <taxon>Escherichia</taxon>
    </lineage>
</organism>